<keyword evidence="2" id="KW-1185">Reference proteome</keyword>
<dbReference type="Proteomes" id="UP001364695">
    <property type="component" value="Unassembled WGS sequence"/>
</dbReference>
<organism evidence="1 2">
    <name type="scientific">Amphibiibacter pelophylacis</name>
    <dbReference type="NCBI Taxonomy" id="1799477"/>
    <lineage>
        <taxon>Bacteria</taxon>
        <taxon>Pseudomonadati</taxon>
        <taxon>Pseudomonadota</taxon>
        <taxon>Betaproteobacteria</taxon>
        <taxon>Burkholderiales</taxon>
        <taxon>Sphaerotilaceae</taxon>
        <taxon>Amphibiibacter</taxon>
    </lineage>
</organism>
<dbReference type="EMBL" id="JAWDIE010000025">
    <property type="protein sequence ID" value="MEJ7139372.1"/>
    <property type="molecule type" value="Genomic_DNA"/>
</dbReference>
<gene>
    <name evidence="1" type="ORF">RV045_13180</name>
</gene>
<protein>
    <submittedName>
        <fullName evidence="1">TraK family protein</fullName>
    </submittedName>
</protein>
<reference evidence="1" key="1">
    <citation type="submission" date="2023-10" db="EMBL/GenBank/DDBJ databases">
        <title>Amphibacter perezi, gen. nov., sp. nov. a novel taxa of the family Comamonadaceae, class Betaproteobacteria isolated from the skin microbiota of Pelophylax perezi from different populations.</title>
        <authorList>
            <person name="Costa S."/>
            <person name="Proenca D.N."/>
            <person name="Lopes I."/>
            <person name="Morais P.V."/>
        </authorList>
    </citation>
    <scope>NUCLEOTIDE SEQUENCE</scope>
    <source>
        <strain evidence="1">SL12-8</strain>
    </source>
</reference>
<name>A0ACC6P5A4_9BURK</name>
<sequence>MSDILEKIAQWVKEGGNSPDSTKRDARAEFIAVQADVKAAIDAGYAYRTIWEHMRETKRLSCRYETFLRYVRKFIQPMRFSPKLGQKGAPETGRR</sequence>
<accession>A0ACC6P5A4</accession>
<evidence type="ECO:0000313" key="2">
    <source>
        <dbReference type="Proteomes" id="UP001364695"/>
    </source>
</evidence>
<proteinExistence type="predicted"/>
<evidence type="ECO:0000313" key="1">
    <source>
        <dbReference type="EMBL" id="MEJ7139372.1"/>
    </source>
</evidence>
<comment type="caution">
    <text evidence="1">The sequence shown here is derived from an EMBL/GenBank/DDBJ whole genome shotgun (WGS) entry which is preliminary data.</text>
</comment>